<protein>
    <submittedName>
        <fullName evidence="1">Uncharacterized protein</fullName>
    </submittedName>
</protein>
<accession>A0A7X2ZXF2</accession>
<comment type="caution">
    <text evidence="1">The sequence shown here is derived from an EMBL/GenBank/DDBJ whole genome shotgun (WGS) entry which is preliminary data.</text>
</comment>
<dbReference type="Proteomes" id="UP000540519">
    <property type="component" value="Unassembled WGS sequence"/>
</dbReference>
<dbReference type="AlphaFoldDB" id="A0A7X2ZXF2"/>
<dbReference type="RefSeq" id="WP_155601208.1">
    <property type="nucleotide sequence ID" value="NZ_RCNR01000066.1"/>
</dbReference>
<evidence type="ECO:0000313" key="1">
    <source>
        <dbReference type="EMBL" id="MUH38099.1"/>
    </source>
</evidence>
<dbReference type="EMBL" id="RCNR01000066">
    <property type="protein sequence ID" value="MUH38099.1"/>
    <property type="molecule type" value="Genomic_DNA"/>
</dbReference>
<reference evidence="1 2" key="1">
    <citation type="journal article" date="2019" name="Mar. Drugs">
        <title>Comparative Genomics and CAZyme Genome Repertoires of Marine Zobellia amurskyensis KMM 3526(T) and Zobellia laminariae KMM 3676(T).</title>
        <authorList>
            <person name="Chernysheva N."/>
            <person name="Bystritskaya E."/>
            <person name="Stenkova A."/>
            <person name="Golovkin I."/>
            <person name="Nedashkovskaya O."/>
            <person name="Isaeva M."/>
        </authorList>
    </citation>
    <scope>NUCLEOTIDE SEQUENCE [LARGE SCALE GENOMIC DNA]</scope>
    <source>
        <strain evidence="1 2">KMM 3526</strain>
    </source>
</reference>
<keyword evidence="2" id="KW-1185">Reference proteome</keyword>
<gene>
    <name evidence="1" type="ORF">D9O36_19780</name>
</gene>
<evidence type="ECO:0000313" key="2">
    <source>
        <dbReference type="Proteomes" id="UP000540519"/>
    </source>
</evidence>
<dbReference type="OrthoDB" id="9795420at2"/>
<proteinExistence type="predicted"/>
<name>A0A7X2ZXF2_9FLAO</name>
<sequence>MNNKVIFGLKVFRKLYSKVFGADSLVQLDCEQDADIASQIIYDELQKEKPSMIARFGATEMNVMINYLGVNGEDKDWIKYIRNKSLPWWWEENRMQQMQRWSGFFPPTETKIQQFCELMQQDIREVDVLGSWIPEESYYKDEIRNAQKVKLVLLEPYTSQKPWSRALKGKKVLVVHPFAELIEEQYKKRESLFDNPEVLPEFELQTLPAVQSLGGESNGFTDWFDALQWMKDEIDKRDYDICLIGAGAYGFPLAAHVKRQGKKAIHIGGALQLLFGIKGNRWEATDYATKWGVPDNLYLDFFKNENWIRPTDKQKPANADKVEDACYW</sequence>
<organism evidence="1 2">
    <name type="scientific">Zobellia amurskyensis</name>
    <dbReference type="NCBI Taxonomy" id="248905"/>
    <lineage>
        <taxon>Bacteria</taxon>
        <taxon>Pseudomonadati</taxon>
        <taxon>Bacteroidota</taxon>
        <taxon>Flavobacteriia</taxon>
        <taxon>Flavobacteriales</taxon>
        <taxon>Flavobacteriaceae</taxon>
        <taxon>Zobellia</taxon>
    </lineage>
</organism>